<dbReference type="InterPro" id="IPR024752">
    <property type="entry name" value="Myb/SANT-like_dom"/>
</dbReference>
<keyword evidence="4" id="KW-1185">Reference proteome</keyword>
<sequence length="403" mass="44575">MNRLRKSRSSSGVAGLGAQSGTDGVASQSNPAAGILPSFPAFGVPSGHGFHPAYAAAGVPPAGGFIPTYPTRPSSTAPSAGEAPTASCGGRNRRPPVAPSSIGVGMDNDMELTDASTAFWSDERTRIVCDIFAEEVLIGNRSSTHLNKAGYNNVIQKFKSATGLEYTRKQFKNKWERLKSDHSIWKQLKAQTGLGWDGNGNIIMTDEWWKKMSKEIKGSGRFKTRGLQNEEKLEIMFENLHNTGEDHWCASSGIPPSQSYQPSEEEEEEEEEEDNSEPDPGTPTSGAKRRNRLSENSRGKQPKTSKGSWLLGEVERMVEMNERTTRSCESIARSVKEKVQSVCSIQEVMALVKDCGAVPGTNKHFIATTIFTKKVEREMFMTLENQEDRFEWLSKKYEWMAKH</sequence>
<dbReference type="Proteomes" id="UP000244336">
    <property type="component" value="Chromosome 4"/>
</dbReference>
<dbReference type="Gramene" id="PUZ61758">
    <property type="protein sequence ID" value="PUZ61758"/>
    <property type="gene ID" value="GQ55_4G302900"/>
</dbReference>
<dbReference type="AlphaFoldDB" id="A0A2T7E1V0"/>
<feature type="domain" description="Myb/SANT-like" evidence="2">
    <location>
        <begin position="120"/>
        <end position="211"/>
    </location>
</feature>
<feature type="region of interest" description="Disordered" evidence="1">
    <location>
        <begin position="67"/>
        <end position="106"/>
    </location>
</feature>
<dbReference type="PANTHER" id="PTHR47851">
    <property type="entry name" value="OS06G0588700 PROTEIN-RELATED"/>
    <property type="match status" value="1"/>
</dbReference>
<evidence type="ECO:0000259" key="2">
    <source>
        <dbReference type="Pfam" id="PF12776"/>
    </source>
</evidence>
<proteinExistence type="predicted"/>
<organism evidence="3 4">
    <name type="scientific">Panicum hallii var. hallii</name>
    <dbReference type="NCBI Taxonomy" id="1504633"/>
    <lineage>
        <taxon>Eukaryota</taxon>
        <taxon>Viridiplantae</taxon>
        <taxon>Streptophyta</taxon>
        <taxon>Embryophyta</taxon>
        <taxon>Tracheophyta</taxon>
        <taxon>Spermatophyta</taxon>
        <taxon>Magnoliopsida</taxon>
        <taxon>Liliopsida</taxon>
        <taxon>Poales</taxon>
        <taxon>Poaceae</taxon>
        <taxon>PACMAD clade</taxon>
        <taxon>Panicoideae</taxon>
        <taxon>Panicodae</taxon>
        <taxon>Paniceae</taxon>
        <taxon>Panicinae</taxon>
        <taxon>Panicum</taxon>
        <taxon>Panicum sect. Panicum</taxon>
    </lineage>
</organism>
<feature type="compositionally biased region" description="Polar residues" evidence="1">
    <location>
        <begin position="19"/>
        <end position="29"/>
    </location>
</feature>
<feature type="compositionally biased region" description="Acidic residues" evidence="1">
    <location>
        <begin position="263"/>
        <end position="277"/>
    </location>
</feature>
<dbReference type="PANTHER" id="PTHR47851:SF1">
    <property type="entry name" value="OS06G0588700 PROTEIN"/>
    <property type="match status" value="1"/>
</dbReference>
<dbReference type="Pfam" id="PF12776">
    <property type="entry name" value="Myb_DNA-bind_3"/>
    <property type="match status" value="1"/>
</dbReference>
<name>A0A2T7E1V0_9POAL</name>
<dbReference type="STRING" id="1504633.A0A2T7E1V0"/>
<dbReference type="OrthoDB" id="1676438at2759"/>
<accession>A0A2T7E1V0</accession>
<reference evidence="3 4" key="1">
    <citation type="submission" date="2018-04" db="EMBL/GenBank/DDBJ databases">
        <title>WGS assembly of Panicum hallii var. hallii HAL2.</title>
        <authorList>
            <person name="Lovell J."/>
            <person name="Jenkins J."/>
            <person name="Lowry D."/>
            <person name="Mamidi S."/>
            <person name="Sreedasyam A."/>
            <person name="Weng X."/>
            <person name="Barry K."/>
            <person name="Bonette J."/>
            <person name="Campitelli B."/>
            <person name="Daum C."/>
            <person name="Gordon S."/>
            <person name="Gould B."/>
            <person name="Lipzen A."/>
            <person name="MacQueen A."/>
            <person name="Palacio-Mejia J."/>
            <person name="Plott C."/>
            <person name="Shakirov E."/>
            <person name="Shu S."/>
            <person name="Yoshinaga Y."/>
            <person name="Zane M."/>
            <person name="Rokhsar D."/>
            <person name="Grimwood J."/>
            <person name="Schmutz J."/>
            <person name="Juenger T."/>
        </authorList>
    </citation>
    <scope>NUCLEOTIDE SEQUENCE [LARGE SCALE GENOMIC DNA]</scope>
    <source>
        <strain evidence="4">cv. HAL2</strain>
    </source>
</reference>
<evidence type="ECO:0000256" key="1">
    <source>
        <dbReference type="SAM" id="MobiDB-lite"/>
    </source>
</evidence>
<evidence type="ECO:0000313" key="4">
    <source>
        <dbReference type="Proteomes" id="UP000244336"/>
    </source>
</evidence>
<feature type="region of interest" description="Disordered" evidence="1">
    <location>
        <begin position="246"/>
        <end position="310"/>
    </location>
</feature>
<dbReference type="EMBL" id="CM009752">
    <property type="protein sequence ID" value="PUZ61758.1"/>
    <property type="molecule type" value="Genomic_DNA"/>
</dbReference>
<gene>
    <name evidence="3" type="ORF">GQ55_4G302900</name>
</gene>
<feature type="region of interest" description="Disordered" evidence="1">
    <location>
        <begin position="1"/>
        <end position="29"/>
    </location>
</feature>
<protein>
    <recommendedName>
        <fullName evidence="2">Myb/SANT-like domain-containing protein</fullName>
    </recommendedName>
</protein>
<evidence type="ECO:0000313" key="3">
    <source>
        <dbReference type="EMBL" id="PUZ61758.1"/>
    </source>
</evidence>